<accession>A0A1S4CW69</accession>
<dbReference type="AlphaFoldDB" id="A0A1S4CW69"/>
<gene>
    <name evidence="1" type="primary">LOC107823166</name>
</gene>
<protein>
    <submittedName>
        <fullName evidence="1">Uncharacterized protein</fullName>
    </submittedName>
</protein>
<evidence type="ECO:0000313" key="1">
    <source>
        <dbReference type="RefSeq" id="XP_016505249.1"/>
    </source>
</evidence>
<proteinExistence type="predicted"/>
<dbReference type="PaxDb" id="4097-A0A1S4CW69"/>
<dbReference type="KEGG" id="nta:107823166"/>
<organism evidence="1">
    <name type="scientific">Nicotiana tabacum</name>
    <name type="common">Common tobacco</name>
    <dbReference type="NCBI Taxonomy" id="4097"/>
    <lineage>
        <taxon>Eukaryota</taxon>
        <taxon>Viridiplantae</taxon>
        <taxon>Streptophyta</taxon>
        <taxon>Embryophyta</taxon>
        <taxon>Tracheophyta</taxon>
        <taxon>Spermatophyta</taxon>
        <taxon>Magnoliopsida</taxon>
        <taxon>eudicotyledons</taxon>
        <taxon>Gunneridae</taxon>
        <taxon>Pentapetalae</taxon>
        <taxon>asterids</taxon>
        <taxon>lamiids</taxon>
        <taxon>Solanales</taxon>
        <taxon>Solanaceae</taxon>
        <taxon>Nicotianoideae</taxon>
        <taxon>Nicotianeae</taxon>
        <taxon>Nicotiana</taxon>
    </lineage>
</organism>
<name>A0A1S4CW69_TOBAC</name>
<reference evidence="1" key="1">
    <citation type="submission" date="2025-08" db="UniProtKB">
        <authorList>
            <consortium name="RefSeq"/>
        </authorList>
    </citation>
    <scope>IDENTIFICATION</scope>
</reference>
<sequence>MATLFTISTHTHPLTPSHSHTDTSTHTHTYTIENAHTQQPFMAAASSSFFVLTTLLSSRSCCSVQPVTHSPSHRRPPSMFLRLRAAMNELELKLSWLPTSTMASSKRASSLPPVEQRCYCCFVHLLMRSSSSTSLAHDQTTIVQPLQPSTKRPNLIVSLCVRHCASLRLLPSSSAPCDCCLLPQLDCSTFCLDDE</sequence>
<dbReference type="RefSeq" id="XP_016505249.1">
    <property type="nucleotide sequence ID" value="XM_016649763.1"/>
</dbReference>